<feature type="transmembrane region" description="Helical" evidence="6">
    <location>
        <begin position="112"/>
        <end position="129"/>
    </location>
</feature>
<gene>
    <name evidence="8" type="ORF">J2S10_005486</name>
</gene>
<proteinExistence type="inferred from homology"/>
<dbReference type="RefSeq" id="WP_307414262.1">
    <property type="nucleotide sequence ID" value="NZ_JAUSTW010000020.1"/>
</dbReference>
<dbReference type="PANTHER" id="PTHR38459:SF1">
    <property type="entry name" value="PROPHAGE BACTOPRENOL-LINKED GLUCOSE TRANSLOCASE HOMOLOG"/>
    <property type="match status" value="1"/>
</dbReference>
<feature type="domain" description="GtrA/DPMS transmembrane" evidence="7">
    <location>
        <begin position="23"/>
        <end position="135"/>
    </location>
</feature>
<comment type="subcellular location">
    <subcellularLocation>
        <location evidence="1">Membrane</location>
        <topology evidence="1">Multi-pass membrane protein</topology>
    </subcellularLocation>
</comment>
<dbReference type="InterPro" id="IPR051401">
    <property type="entry name" value="GtrA_CellWall_Glycosyl"/>
</dbReference>
<reference evidence="8 9" key="1">
    <citation type="submission" date="2023-07" db="EMBL/GenBank/DDBJ databases">
        <title>Genomic Encyclopedia of Type Strains, Phase IV (KMG-IV): sequencing the most valuable type-strain genomes for metagenomic binning, comparative biology and taxonomic classification.</title>
        <authorList>
            <person name="Goeker M."/>
        </authorList>
    </citation>
    <scope>NUCLEOTIDE SEQUENCE [LARGE SCALE GENOMIC DNA]</scope>
    <source>
        <strain evidence="8 9">DSM 27594</strain>
    </source>
</reference>
<comment type="similarity">
    <text evidence="2">Belongs to the GtrA family.</text>
</comment>
<evidence type="ECO:0000259" key="7">
    <source>
        <dbReference type="Pfam" id="PF04138"/>
    </source>
</evidence>
<accession>A0ABT9Y344</accession>
<evidence type="ECO:0000256" key="4">
    <source>
        <dbReference type="ARBA" id="ARBA00022989"/>
    </source>
</evidence>
<evidence type="ECO:0000313" key="9">
    <source>
        <dbReference type="Proteomes" id="UP001224122"/>
    </source>
</evidence>
<feature type="transmembrane region" description="Helical" evidence="6">
    <location>
        <begin position="21"/>
        <end position="43"/>
    </location>
</feature>
<dbReference type="Pfam" id="PF04138">
    <property type="entry name" value="GtrA_DPMS_TM"/>
    <property type="match status" value="1"/>
</dbReference>
<keyword evidence="9" id="KW-1185">Reference proteome</keyword>
<evidence type="ECO:0000256" key="2">
    <source>
        <dbReference type="ARBA" id="ARBA00009399"/>
    </source>
</evidence>
<dbReference type="Proteomes" id="UP001224122">
    <property type="component" value="Unassembled WGS sequence"/>
</dbReference>
<keyword evidence="3 6" id="KW-0812">Transmembrane</keyword>
<evidence type="ECO:0000256" key="3">
    <source>
        <dbReference type="ARBA" id="ARBA00022692"/>
    </source>
</evidence>
<keyword evidence="5 6" id="KW-0472">Membrane</keyword>
<dbReference type="InterPro" id="IPR007267">
    <property type="entry name" value="GtrA_DPMS_TM"/>
</dbReference>
<evidence type="ECO:0000256" key="1">
    <source>
        <dbReference type="ARBA" id="ARBA00004141"/>
    </source>
</evidence>
<dbReference type="PANTHER" id="PTHR38459">
    <property type="entry name" value="PROPHAGE BACTOPRENOL-LINKED GLUCOSE TRANSLOCASE HOMOLOG"/>
    <property type="match status" value="1"/>
</dbReference>
<feature type="transmembrane region" description="Helical" evidence="6">
    <location>
        <begin position="85"/>
        <end position="106"/>
    </location>
</feature>
<protein>
    <submittedName>
        <fullName evidence="8">Flippase GtrA</fullName>
    </submittedName>
</protein>
<keyword evidence="4 6" id="KW-1133">Transmembrane helix</keyword>
<evidence type="ECO:0000256" key="5">
    <source>
        <dbReference type="ARBA" id="ARBA00023136"/>
    </source>
</evidence>
<dbReference type="EMBL" id="JAUSTW010000020">
    <property type="protein sequence ID" value="MDQ0202252.1"/>
    <property type="molecule type" value="Genomic_DNA"/>
</dbReference>
<name>A0ABT9Y344_9BACI</name>
<sequence>MREWDSIMNKLKLSIEKYGQFIKFCIVGATNTAISFVVYALLLKLNMNYLIASTLSYLAGLLNGYIFSSSFVFKDKPNLIQGLKFLGVYLSSMLINLALLYILVDYFKFSELLGQFIVTCFNVIYNYSLNKFWTFKK</sequence>
<evidence type="ECO:0000313" key="8">
    <source>
        <dbReference type="EMBL" id="MDQ0202252.1"/>
    </source>
</evidence>
<evidence type="ECO:0000256" key="6">
    <source>
        <dbReference type="SAM" id="Phobius"/>
    </source>
</evidence>
<feature type="transmembrane region" description="Helical" evidence="6">
    <location>
        <begin position="49"/>
        <end position="73"/>
    </location>
</feature>
<comment type="caution">
    <text evidence="8">The sequence shown here is derived from an EMBL/GenBank/DDBJ whole genome shotgun (WGS) entry which is preliminary data.</text>
</comment>
<organism evidence="8 9">
    <name type="scientific">Neobacillus ginsengisoli</name>
    <dbReference type="NCBI Taxonomy" id="904295"/>
    <lineage>
        <taxon>Bacteria</taxon>
        <taxon>Bacillati</taxon>
        <taxon>Bacillota</taxon>
        <taxon>Bacilli</taxon>
        <taxon>Bacillales</taxon>
        <taxon>Bacillaceae</taxon>
        <taxon>Neobacillus</taxon>
    </lineage>
</organism>